<feature type="domain" description="ZU5" evidence="2">
    <location>
        <begin position="342"/>
        <end position="449"/>
    </location>
</feature>
<evidence type="ECO:0000259" key="2">
    <source>
        <dbReference type="PROSITE" id="PS51145"/>
    </source>
</evidence>
<dbReference type="SMART" id="SM00218">
    <property type="entry name" value="ZU5"/>
    <property type="match status" value="1"/>
</dbReference>
<dbReference type="Pfam" id="PF00791">
    <property type="entry name" value="ZU5"/>
    <property type="match status" value="1"/>
</dbReference>
<dbReference type="GO" id="GO:0005042">
    <property type="term" value="F:netrin receptor activity"/>
    <property type="evidence" value="ECO:0007669"/>
    <property type="project" value="InterPro"/>
</dbReference>
<accession>A0A7M7NET6</accession>
<dbReference type="OrthoDB" id="418634at2759"/>
<dbReference type="AlphaFoldDB" id="A0A7M7NET6"/>
<keyword evidence="4" id="KW-1185">Reference proteome</keyword>
<dbReference type="GO" id="GO:0016020">
    <property type="term" value="C:membrane"/>
    <property type="evidence" value="ECO:0007669"/>
    <property type="project" value="InterPro"/>
</dbReference>
<dbReference type="PROSITE" id="PS51145">
    <property type="entry name" value="ZU5"/>
    <property type="match status" value="1"/>
</dbReference>
<feature type="compositionally biased region" description="Polar residues" evidence="1">
    <location>
        <begin position="286"/>
        <end position="302"/>
    </location>
</feature>
<dbReference type="InterPro" id="IPR000906">
    <property type="entry name" value="ZU5_dom"/>
</dbReference>
<evidence type="ECO:0000313" key="4">
    <source>
        <dbReference type="Proteomes" id="UP000007110"/>
    </source>
</evidence>
<evidence type="ECO:0000256" key="1">
    <source>
        <dbReference type="SAM" id="MobiDB-lite"/>
    </source>
</evidence>
<protein>
    <recommendedName>
        <fullName evidence="2">ZU5 domain-containing protein</fullName>
    </recommendedName>
</protein>
<sequence>MPITTDTNARMQMIKMSISATSTNQPNTSMAFVAIRTGFSTDILSTLDEMVPGSNTDLSHTEDTPSYEFITKEINTDQYYHLGLALGLSYQTLDSIQFRSRHHEEAGVNTLNPNAAVSMIRYWKCLLHSVSLADDHLREVWMSVIDSGDLTPVLEQGRRAEKPETDSKDVFEEEVLREESRTAPTVGLHALGSEITQGQWGGRVYEGRTRTPSIRSDSVSSLSTVLDDEYQVSLHGEEVGYITRREPRRTNRPDGSRTHGDYLGFRQQNIPEDHDYQDWQLAMSASKTNTQQEADSSEQAITSPGIETRSELEFPPICQKGDDSTDEDEQLQVLHTLSSDKYHSEGIFDQTGGELLIPSYGLTLSVPPGALPEGSSETITLDVLTDIPPEITLRDDETVVTYGFQCLPSGLQFESAKPVRLKMPHCANLIDPTKVQVVVYSLNHGKAKA</sequence>
<evidence type="ECO:0000313" key="3">
    <source>
        <dbReference type="EnsemblMetazoa" id="XP_030834662"/>
    </source>
</evidence>
<dbReference type="PANTHER" id="PTHR12582">
    <property type="entry name" value="NETRIN RECEPTOR UNC5"/>
    <property type="match status" value="1"/>
</dbReference>
<dbReference type="InterPro" id="IPR037936">
    <property type="entry name" value="UNC5A-D"/>
</dbReference>
<dbReference type="Proteomes" id="UP000007110">
    <property type="component" value="Unassembled WGS sequence"/>
</dbReference>
<dbReference type="KEGG" id="spu:580878"/>
<dbReference type="RefSeq" id="XP_030834662.1">
    <property type="nucleotide sequence ID" value="XM_030978802.1"/>
</dbReference>
<proteinExistence type="predicted"/>
<name>A0A7M7NET6_STRPU</name>
<dbReference type="EnsemblMetazoa" id="XM_030978802">
    <property type="protein sequence ID" value="XP_030834662"/>
    <property type="gene ID" value="LOC580878"/>
</dbReference>
<organism evidence="3 4">
    <name type="scientific">Strongylocentrotus purpuratus</name>
    <name type="common">Purple sea urchin</name>
    <dbReference type="NCBI Taxonomy" id="7668"/>
    <lineage>
        <taxon>Eukaryota</taxon>
        <taxon>Metazoa</taxon>
        <taxon>Echinodermata</taxon>
        <taxon>Eleutherozoa</taxon>
        <taxon>Echinozoa</taxon>
        <taxon>Echinoidea</taxon>
        <taxon>Euechinoidea</taxon>
        <taxon>Echinacea</taxon>
        <taxon>Camarodonta</taxon>
        <taxon>Echinidea</taxon>
        <taxon>Strongylocentrotidae</taxon>
        <taxon>Strongylocentrotus</taxon>
    </lineage>
</organism>
<feature type="region of interest" description="Disordered" evidence="1">
    <location>
        <begin position="243"/>
        <end position="263"/>
    </location>
</feature>
<feature type="compositionally biased region" description="Basic and acidic residues" evidence="1">
    <location>
        <begin position="243"/>
        <end position="260"/>
    </location>
</feature>
<feature type="region of interest" description="Disordered" evidence="1">
    <location>
        <begin position="286"/>
        <end position="326"/>
    </location>
</feature>
<dbReference type="InParanoid" id="A0A7M7NET6"/>
<dbReference type="PANTHER" id="PTHR12582:SF41">
    <property type="entry name" value="UNC5C-LIKE PROTEIN"/>
    <property type="match status" value="1"/>
</dbReference>
<dbReference type="GeneID" id="580878"/>
<dbReference type="Gene3D" id="2.60.220.30">
    <property type="match status" value="1"/>
</dbReference>
<reference evidence="3" key="2">
    <citation type="submission" date="2021-01" db="UniProtKB">
        <authorList>
            <consortium name="EnsemblMetazoa"/>
        </authorList>
    </citation>
    <scope>IDENTIFICATION</scope>
</reference>
<reference evidence="4" key="1">
    <citation type="submission" date="2015-02" db="EMBL/GenBank/DDBJ databases">
        <title>Genome sequencing for Strongylocentrotus purpuratus.</title>
        <authorList>
            <person name="Murali S."/>
            <person name="Liu Y."/>
            <person name="Vee V."/>
            <person name="English A."/>
            <person name="Wang M."/>
            <person name="Skinner E."/>
            <person name="Han Y."/>
            <person name="Muzny D.M."/>
            <person name="Worley K.C."/>
            <person name="Gibbs R.A."/>
        </authorList>
    </citation>
    <scope>NUCLEOTIDE SEQUENCE</scope>
</reference>